<keyword evidence="2" id="KW-1185">Reference proteome</keyword>
<reference evidence="2" key="1">
    <citation type="journal article" date="2019" name="Int. J. Syst. Evol. Microbiol.">
        <title>The Global Catalogue of Microorganisms (GCM) 10K type strain sequencing project: providing services to taxonomists for standard genome sequencing and annotation.</title>
        <authorList>
            <consortium name="The Broad Institute Genomics Platform"/>
            <consortium name="The Broad Institute Genome Sequencing Center for Infectious Disease"/>
            <person name="Wu L."/>
            <person name="Ma J."/>
        </authorList>
    </citation>
    <scope>NUCLEOTIDE SEQUENCE [LARGE SCALE GENOMIC DNA]</scope>
    <source>
        <strain evidence="2">JCM 11574</strain>
    </source>
</reference>
<organism evidence="1 2">
    <name type="scientific">Streptomyces rameus</name>
    <dbReference type="NCBI Taxonomy" id="68261"/>
    <lineage>
        <taxon>Bacteria</taxon>
        <taxon>Bacillati</taxon>
        <taxon>Actinomycetota</taxon>
        <taxon>Actinomycetes</taxon>
        <taxon>Kitasatosporales</taxon>
        <taxon>Streptomycetaceae</taxon>
        <taxon>Streptomyces</taxon>
    </lineage>
</organism>
<name>A0ABP6MML7_9ACTN</name>
<dbReference type="SUPFAM" id="SSF54637">
    <property type="entry name" value="Thioesterase/thiol ester dehydrase-isomerase"/>
    <property type="match status" value="1"/>
</dbReference>
<evidence type="ECO:0000313" key="2">
    <source>
        <dbReference type="Proteomes" id="UP001500893"/>
    </source>
</evidence>
<protein>
    <recommendedName>
        <fullName evidence="3">Thioesterase</fullName>
    </recommendedName>
</protein>
<evidence type="ECO:0000313" key="1">
    <source>
        <dbReference type="EMBL" id="GAA3117775.1"/>
    </source>
</evidence>
<dbReference type="Gene3D" id="3.10.129.10">
    <property type="entry name" value="Hotdog Thioesterase"/>
    <property type="match status" value="1"/>
</dbReference>
<comment type="caution">
    <text evidence="1">The sequence shown here is derived from an EMBL/GenBank/DDBJ whole genome shotgun (WGS) entry which is preliminary data.</text>
</comment>
<gene>
    <name evidence="1" type="ORF">GCM10010521_01820</name>
</gene>
<dbReference type="Proteomes" id="UP001500893">
    <property type="component" value="Unassembled WGS sequence"/>
</dbReference>
<sequence length="108" mass="11697">MGRSRTYDWEDPAISAAAVGERSGLEFLQEIAAGRLPAPPVGATLGFTLEEVAHGRAVFRLIPGEEHYNPIGSVHGGIYATLLSTRRPAARCSPRSRPAWAIRRSTSR</sequence>
<accession>A0ABP6MML7</accession>
<evidence type="ECO:0008006" key="3">
    <source>
        <dbReference type="Google" id="ProtNLM"/>
    </source>
</evidence>
<dbReference type="EMBL" id="BAAAVM010000001">
    <property type="protein sequence ID" value="GAA3117775.1"/>
    <property type="molecule type" value="Genomic_DNA"/>
</dbReference>
<dbReference type="CDD" id="cd03443">
    <property type="entry name" value="PaaI_thioesterase"/>
    <property type="match status" value="1"/>
</dbReference>
<proteinExistence type="predicted"/>
<dbReference type="InterPro" id="IPR029069">
    <property type="entry name" value="HotDog_dom_sf"/>
</dbReference>